<comment type="similarity">
    <text evidence="2">Belongs to the bacterial solute-binding protein 2 family.</text>
</comment>
<comment type="subcellular location">
    <subcellularLocation>
        <location evidence="1">Periplasm</location>
    </subcellularLocation>
</comment>
<dbReference type="InterPro" id="IPR050555">
    <property type="entry name" value="Bact_Solute-Bind_Prot2"/>
</dbReference>
<dbReference type="Proteomes" id="UP000198539">
    <property type="component" value="Unassembled WGS sequence"/>
</dbReference>
<reference evidence="4 5" key="1">
    <citation type="submission" date="2016-10" db="EMBL/GenBank/DDBJ databases">
        <authorList>
            <person name="de Groot N.N."/>
        </authorList>
    </citation>
    <scope>NUCLEOTIDE SEQUENCE [LARGE SCALE GENOMIC DNA]</scope>
    <source>
        <strain evidence="4 5">CGMCC 1.8894</strain>
    </source>
</reference>
<dbReference type="Gene3D" id="3.40.50.2300">
    <property type="match status" value="2"/>
</dbReference>
<dbReference type="PANTHER" id="PTHR30036">
    <property type="entry name" value="D-XYLOSE-BINDING PERIPLASMIC PROTEIN"/>
    <property type="match status" value="1"/>
</dbReference>
<dbReference type="InterPro" id="IPR028082">
    <property type="entry name" value="Peripla_BP_I"/>
</dbReference>
<evidence type="ECO:0000313" key="5">
    <source>
        <dbReference type="Proteomes" id="UP000198539"/>
    </source>
</evidence>
<dbReference type="GO" id="GO:0030288">
    <property type="term" value="C:outer membrane-bounded periplasmic space"/>
    <property type="evidence" value="ECO:0007669"/>
    <property type="project" value="TreeGrafter"/>
</dbReference>
<dbReference type="SUPFAM" id="SSF53822">
    <property type="entry name" value="Periplasmic binding protein-like I"/>
    <property type="match status" value="1"/>
</dbReference>
<dbReference type="PANTHER" id="PTHR30036:SF7">
    <property type="entry name" value="ABC TRANSPORTER PERIPLASMIC-BINDING PROTEIN YPHF"/>
    <property type="match status" value="1"/>
</dbReference>
<evidence type="ECO:0000313" key="4">
    <source>
        <dbReference type="EMBL" id="SDW66140.1"/>
    </source>
</evidence>
<evidence type="ECO:0000256" key="1">
    <source>
        <dbReference type="ARBA" id="ARBA00004418"/>
    </source>
</evidence>
<organism evidence="4 5">
    <name type="scientific">Roseicitreum antarcticum</name>
    <dbReference type="NCBI Taxonomy" id="564137"/>
    <lineage>
        <taxon>Bacteria</taxon>
        <taxon>Pseudomonadati</taxon>
        <taxon>Pseudomonadota</taxon>
        <taxon>Alphaproteobacteria</taxon>
        <taxon>Rhodobacterales</taxon>
        <taxon>Paracoccaceae</taxon>
        <taxon>Roseicitreum</taxon>
    </lineage>
</organism>
<dbReference type="InterPro" id="IPR025997">
    <property type="entry name" value="SBP_2_dom"/>
</dbReference>
<dbReference type="STRING" id="564137.SAMN04488238_10327"/>
<gene>
    <name evidence="4" type="ORF">SAMN04488238_10327</name>
</gene>
<dbReference type="GO" id="GO:0030246">
    <property type="term" value="F:carbohydrate binding"/>
    <property type="evidence" value="ECO:0007669"/>
    <property type="project" value="TreeGrafter"/>
</dbReference>
<dbReference type="AlphaFoldDB" id="A0A1H2VD45"/>
<dbReference type="EMBL" id="FNOM01000003">
    <property type="protein sequence ID" value="SDW66140.1"/>
    <property type="molecule type" value="Genomic_DNA"/>
</dbReference>
<dbReference type="CDD" id="cd06314">
    <property type="entry name" value="PBP1_tmGBP"/>
    <property type="match status" value="1"/>
</dbReference>
<keyword evidence="5" id="KW-1185">Reference proteome</keyword>
<name>A0A1H2VD45_9RHOB</name>
<protein>
    <submittedName>
        <fullName evidence="4">Ribose transport system substrate-binding protein</fullName>
    </submittedName>
</protein>
<sequence length="343" mass="36254">MISNNINEIYELLVRMDVRGPYNRKEKAVMKRSSALLTAVAICAGGGAQAQEQHSLAFVVNAASDFWKLAEGGVLAAQAELPDHDLQFRYPATGTAAAQNQLMDDLVAAGVDAIMISSVDPSNSIDAFNRIAAQIPLLTTDSDAPQSDRIAYLGSSNTLAGVQAGEIALSAMPDGGTCMGFVGFLGADNAVERIAGFRQAIEGSGIELVDVRGDDVDFARARSNVDDVLAANPEIDCMVGFYSYNPPKIYEALQASGRLGDITVVAFDEDPITLGAVRQGNFAGTVVQDPYQWGYQGMLLMAAVLAGDTSGVPEDGLIIVPTKIIDQSNVDAFEAELRERLGG</sequence>
<evidence type="ECO:0000259" key="3">
    <source>
        <dbReference type="Pfam" id="PF13407"/>
    </source>
</evidence>
<proteinExistence type="inferred from homology"/>
<accession>A0A1H2VD45</accession>
<evidence type="ECO:0000256" key="2">
    <source>
        <dbReference type="ARBA" id="ARBA00007639"/>
    </source>
</evidence>
<feature type="domain" description="Periplasmic binding protein" evidence="3">
    <location>
        <begin position="57"/>
        <end position="308"/>
    </location>
</feature>
<dbReference type="Pfam" id="PF13407">
    <property type="entry name" value="Peripla_BP_4"/>
    <property type="match status" value="1"/>
</dbReference>